<dbReference type="Gene3D" id="3.40.80.10">
    <property type="entry name" value="Peptidoglycan recognition protein-like"/>
    <property type="match status" value="1"/>
</dbReference>
<dbReference type="GO" id="GO:0008745">
    <property type="term" value="F:N-acetylmuramoyl-L-alanine amidase activity"/>
    <property type="evidence" value="ECO:0007669"/>
    <property type="project" value="UniProtKB-EC"/>
</dbReference>
<keyword evidence="8" id="KW-1185">Reference proteome</keyword>
<dbReference type="PANTHER" id="PTHR30417:SF1">
    <property type="entry name" value="N-ACETYLMURAMOYL-L-ALANINE AMIDASE AMID"/>
    <property type="match status" value="1"/>
</dbReference>
<dbReference type="InterPro" id="IPR051206">
    <property type="entry name" value="NAMLAA_amidase_2"/>
</dbReference>
<keyword evidence="3 7" id="KW-0378">Hydrolase</keyword>
<reference evidence="7 8" key="1">
    <citation type="submission" date="2024-10" db="EMBL/GenBank/DDBJ databases">
        <title>The Natural Products Discovery Center: Release of the First 8490 Sequenced Strains for Exploring Actinobacteria Biosynthetic Diversity.</title>
        <authorList>
            <person name="Kalkreuter E."/>
            <person name="Kautsar S.A."/>
            <person name="Yang D."/>
            <person name="Bader C.D."/>
            <person name="Teijaro C.N."/>
            <person name="Fluegel L."/>
            <person name="Davis C.M."/>
            <person name="Simpson J.R."/>
            <person name="Lauterbach L."/>
            <person name="Steele A.D."/>
            <person name="Gui C."/>
            <person name="Meng S."/>
            <person name="Li G."/>
            <person name="Viehrig K."/>
            <person name="Ye F."/>
            <person name="Su P."/>
            <person name="Kiefer A.F."/>
            <person name="Nichols A."/>
            <person name="Cepeda A.J."/>
            <person name="Yan W."/>
            <person name="Fan B."/>
            <person name="Jiang Y."/>
            <person name="Adhikari A."/>
            <person name="Zheng C.-J."/>
            <person name="Schuster L."/>
            <person name="Cowan T.M."/>
            <person name="Smanski M.J."/>
            <person name="Chevrette M.G."/>
            <person name="De Carvalho L.P.S."/>
            <person name="Shen B."/>
        </authorList>
    </citation>
    <scope>NUCLEOTIDE SEQUENCE [LARGE SCALE GENOMIC DNA]</scope>
    <source>
        <strain evidence="7 8">NPDC051599</strain>
    </source>
</reference>
<gene>
    <name evidence="7" type="ORF">ACIA8P_28335</name>
</gene>
<evidence type="ECO:0000256" key="5">
    <source>
        <dbReference type="SAM" id="MobiDB-lite"/>
    </source>
</evidence>
<organism evidence="7 8">
    <name type="scientific">Streptomyces cellulosae</name>
    <dbReference type="NCBI Taxonomy" id="1968"/>
    <lineage>
        <taxon>Bacteria</taxon>
        <taxon>Bacillati</taxon>
        <taxon>Actinomycetota</taxon>
        <taxon>Actinomycetes</taxon>
        <taxon>Kitasatosporales</taxon>
        <taxon>Streptomycetaceae</taxon>
        <taxon>Streptomyces</taxon>
    </lineage>
</organism>
<evidence type="ECO:0000313" key="8">
    <source>
        <dbReference type="Proteomes" id="UP001612415"/>
    </source>
</evidence>
<evidence type="ECO:0000256" key="3">
    <source>
        <dbReference type="ARBA" id="ARBA00022801"/>
    </source>
</evidence>
<comment type="caution">
    <text evidence="7">The sequence shown here is derived from an EMBL/GenBank/DDBJ whole genome shotgun (WGS) entry which is preliminary data.</text>
</comment>
<dbReference type="EMBL" id="JBITDC010000011">
    <property type="protein sequence ID" value="MFI5678524.1"/>
    <property type="molecule type" value="Genomic_DNA"/>
</dbReference>
<dbReference type="SMART" id="SM00644">
    <property type="entry name" value="Ami_2"/>
    <property type="match status" value="1"/>
</dbReference>
<feature type="region of interest" description="Disordered" evidence="5">
    <location>
        <begin position="113"/>
        <end position="151"/>
    </location>
</feature>
<keyword evidence="4" id="KW-0961">Cell wall biogenesis/degradation</keyword>
<evidence type="ECO:0000256" key="2">
    <source>
        <dbReference type="ARBA" id="ARBA00011901"/>
    </source>
</evidence>
<accession>A0ABW7Y817</accession>
<dbReference type="CDD" id="cd06583">
    <property type="entry name" value="PGRP"/>
    <property type="match status" value="1"/>
</dbReference>
<evidence type="ECO:0000256" key="1">
    <source>
        <dbReference type="ARBA" id="ARBA00001561"/>
    </source>
</evidence>
<sequence>MRSRHRSRRKSLWWGAAGGLATVGLVIGAVAQAAQGSGSAEGQGAVGGTAVSAPVKPALHTLQADFAAAAAEFHVPDNVLLAVSYQQTLWESHRGSPSVTGNYNVMGLTSVSRSDLRAASDTTPETNGRGDDPRAPHHPAATPSNSGTVPPITPAMRTLDTAASMLGDSPASLRTSMRQSVRGAAALLASYERAATGSLPASAARWYPAVARFPQAANSATADQFAHRVYATIRTGAHRITADNQEVTVTADPSVPVEASPELSPDLRSAADQSADAVALRTTPPSGAAHASAAVAPLSPRTRVVQADTTTPATECPSTLICTFTPAAYALNSSTDQTDYGNYDLADRPADGDAITSIVIHDTESTASSAISSFQDPSSYASAHYVVGADGSVTQMVPTKDVAWHAGNKYVNDHSIGIEHVGYALDYGSWYSEQEYQSSAALVSYLAQRFGIPLDREHLIGHDDVPGPLDAYYEGMHWDPGPWWNWGHYLGLLHASPNGDGMPVAGGEVTITPPWSTGYEPTLTGCGSSTTTCPANPADFVYLRTSPSSTAALIKDPKYTADGQTTGSTLGWDWTDKAVYGQTFVVAAVQGDWTAIWYDGQKAWFYNPGGAYTMANTGTAKQLITPAGTSAIPVYGRAYPETSAYPASLSTLAADPNQQLTPLSHETIQPGQAYRALDQVTGDFYYAENLNCTADPDCLLVVGTTGYYPIRYNHRIAYVRASDVRTIQPVVPPTGTFKPVTPTRIMDTRSGTGVAKAKVGPAGTVRLQVAGVAGVPTSGVSGVVVNVTATGGTSSSYVTVYPDGSPRPAVSSLNFGAGETFPNLVVVPVVDGKIDFYNNAGSVNLIADITGYYTTDGSGSKLTSVGPTRIMDTRSGTGVAKAKVGPAGTVRLQVAGAAGVPISGVTGVVVNVTATGGTSSSYVTVYPDGSPRPAVSSLNFGAGETFPNLVVVPVVDGKIDFYNNAGSVNLIADITGYFSGSGSVEHNAGPVRVMDTRDGTGVRKGTVGAAAKVTLTVGGRNGVPVDATAVVLNVTATGGTSSSYVTVYPDGTTRSSASNLNFTAGETIPNLVVVPVINGKVDFYNNAGSVNLIADLTGYFTR</sequence>
<evidence type="ECO:0000259" key="6">
    <source>
        <dbReference type="SMART" id="SM00644"/>
    </source>
</evidence>
<feature type="domain" description="N-acetylmuramoyl-L-alanine amidase" evidence="6">
    <location>
        <begin position="343"/>
        <end position="481"/>
    </location>
</feature>
<proteinExistence type="predicted"/>
<dbReference type="Pfam" id="PF01510">
    <property type="entry name" value="Amidase_2"/>
    <property type="match status" value="1"/>
</dbReference>
<dbReference type="EC" id="3.5.1.28" evidence="2"/>
<evidence type="ECO:0000256" key="4">
    <source>
        <dbReference type="ARBA" id="ARBA00023316"/>
    </source>
</evidence>
<dbReference type="RefSeq" id="WP_398659069.1">
    <property type="nucleotide sequence ID" value="NZ_JBITDC010000011.1"/>
</dbReference>
<dbReference type="SUPFAM" id="SSF55846">
    <property type="entry name" value="N-acetylmuramoyl-L-alanine amidase-like"/>
    <property type="match status" value="1"/>
</dbReference>
<dbReference type="PANTHER" id="PTHR30417">
    <property type="entry name" value="N-ACETYLMURAMOYL-L-ALANINE AMIDASE AMID"/>
    <property type="match status" value="1"/>
</dbReference>
<dbReference type="Proteomes" id="UP001612415">
    <property type="component" value="Unassembled WGS sequence"/>
</dbReference>
<dbReference type="InterPro" id="IPR036505">
    <property type="entry name" value="Amidase/PGRP_sf"/>
</dbReference>
<name>A0ABW7Y817_STRCE</name>
<evidence type="ECO:0000313" key="7">
    <source>
        <dbReference type="EMBL" id="MFI5678524.1"/>
    </source>
</evidence>
<dbReference type="InterPro" id="IPR002502">
    <property type="entry name" value="Amidase_domain"/>
</dbReference>
<protein>
    <recommendedName>
        <fullName evidence="2">N-acetylmuramoyl-L-alanine amidase</fullName>
        <ecNumber evidence="2">3.5.1.28</ecNumber>
    </recommendedName>
</protein>
<comment type="catalytic activity">
    <reaction evidence="1">
        <text>Hydrolyzes the link between N-acetylmuramoyl residues and L-amino acid residues in certain cell-wall glycopeptides.</text>
        <dbReference type="EC" id="3.5.1.28"/>
    </reaction>
</comment>